<sequence>MSDLIDQRGKGQANQVSNGPGRDKEEKFDAYLQPSQNSYGPGNMSSPGVAENSFLPNYFTPSMSFNYMGQGMNEGAWSNGGDQPMFSMSTYDYNGMFNSFGFPPYGWDYSANDYWGTVGQGRKDARPYSDTEYYQPDMMGGDPYMMNGELDHDINNVDQGLKGMSIGGDKNMGENGPSDMGVDSNVSGNVAPPMQTAMSSAPKKTSWAAIASQPARPQPMKRLIPRAPANPKQQHNMDIGTWDNNRGGNLGNKQPPPQRQTWSAPRRQMASTNSFSSGTTSGASNNNQSNSNGNAGYNNTAAGAAAPVGKNNPVLEKLRSANMYNPKEFNLNPKGARYFIIKSYSEDDIHRSIKYSIWCSTEHGNKRLDSAYRERESKGPIYLFYSVNGSGHFCGMAQMMSAVDYNSSSGVWAQDKWKGVFEVKWIYVKDVPNGSLRHIRLENNENKPVTNSRDTQEVPPEKGKQVLKILHNYHHNTSIFDDFIHYEKRQEEDQTKDPVAGPPPPQQRPPQGHSNSQKERPERRPRQN</sequence>
<dbReference type="GO" id="GO:0003729">
    <property type="term" value="F:mRNA binding"/>
    <property type="evidence" value="ECO:0007669"/>
    <property type="project" value="TreeGrafter"/>
</dbReference>
<reference evidence="6 7" key="1">
    <citation type="submission" date="2024-01" db="EMBL/GenBank/DDBJ databases">
        <title>The genome of the rayed Mediterranean limpet Patella caerulea (Linnaeus, 1758).</title>
        <authorList>
            <person name="Anh-Thu Weber A."/>
            <person name="Halstead-Nussloch G."/>
        </authorList>
    </citation>
    <scope>NUCLEOTIDE SEQUENCE [LARGE SCALE GENOMIC DNA]</scope>
    <source>
        <strain evidence="6">AATW-2023a</strain>
        <tissue evidence="6">Whole specimen</tissue>
    </source>
</reference>
<feature type="region of interest" description="Disordered" evidence="4">
    <location>
        <begin position="1"/>
        <end position="45"/>
    </location>
</feature>
<dbReference type="Proteomes" id="UP001347796">
    <property type="component" value="Unassembled WGS sequence"/>
</dbReference>
<dbReference type="InterPro" id="IPR007275">
    <property type="entry name" value="YTH_domain"/>
</dbReference>
<feature type="region of interest" description="Disordered" evidence="4">
    <location>
        <begin position="486"/>
        <end position="528"/>
    </location>
</feature>
<feature type="compositionally biased region" description="Basic and acidic residues" evidence="4">
    <location>
        <begin position="486"/>
        <end position="496"/>
    </location>
</feature>
<feature type="compositionally biased region" description="Polar residues" evidence="4">
    <location>
        <begin position="33"/>
        <end position="45"/>
    </location>
</feature>
<evidence type="ECO:0000256" key="4">
    <source>
        <dbReference type="SAM" id="MobiDB-lite"/>
    </source>
</evidence>
<evidence type="ECO:0000313" key="6">
    <source>
        <dbReference type="EMBL" id="KAK6186803.1"/>
    </source>
</evidence>
<comment type="subcellular location">
    <subcellularLocation>
        <location evidence="1">Cytoplasm</location>
    </subcellularLocation>
</comment>
<dbReference type="Pfam" id="PF04146">
    <property type="entry name" value="YTH"/>
    <property type="match status" value="1"/>
</dbReference>
<evidence type="ECO:0000256" key="3">
    <source>
        <dbReference type="ARBA" id="ARBA00022884"/>
    </source>
</evidence>
<protein>
    <recommendedName>
        <fullName evidence="5">YTH domain-containing protein</fullName>
    </recommendedName>
</protein>
<dbReference type="GO" id="GO:0061157">
    <property type="term" value="P:mRNA destabilization"/>
    <property type="evidence" value="ECO:0007669"/>
    <property type="project" value="TreeGrafter"/>
</dbReference>
<keyword evidence="2" id="KW-0963">Cytoplasm</keyword>
<dbReference type="CDD" id="cd21134">
    <property type="entry name" value="YTH"/>
    <property type="match status" value="1"/>
</dbReference>
<feature type="domain" description="YTH" evidence="5">
    <location>
        <begin position="336"/>
        <end position="470"/>
    </location>
</feature>
<keyword evidence="3" id="KW-0694">RNA-binding</keyword>
<dbReference type="PROSITE" id="PS50882">
    <property type="entry name" value="YTH"/>
    <property type="match status" value="1"/>
</dbReference>
<evidence type="ECO:0000256" key="2">
    <source>
        <dbReference type="ARBA" id="ARBA00022490"/>
    </source>
</evidence>
<evidence type="ECO:0000313" key="7">
    <source>
        <dbReference type="Proteomes" id="UP001347796"/>
    </source>
</evidence>
<gene>
    <name evidence="6" type="ORF">SNE40_006074</name>
</gene>
<dbReference type="PANTHER" id="PTHR12357">
    <property type="entry name" value="YTH YT521-B HOMOLOGY DOMAIN-CONTAINING"/>
    <property type="match status" value="1"/>
</dbReference>
<feature type="region of interest" description="Disordered" evidence="4">
    <location>
        <begin position="195"/>
        <end position="298"/>
    </location>
</feature>
<dbReference type="EMBL" id="JAZGQO010000005">
    <property type="protein sequence ID" value="KAK6186803.1"/>
    <property type="molecule type" value="Genomic_DNA"/>
</dbReference>
<evidence type="ECO:0000259" key="5">
    <source>
        <dbReference type="PROSITE" id="PS50882"/>
    </source>
</evidence>
<feature type="compositionally biased region" description="Polar residues" evidence="4">
    <location>
        <begin position="231"/>
        <end position="247"/>
    </location>
</feature>
<dbReference type="PANTHER" id="PTHR12357:SF89">
    <property type="entry name" value="YTH DOMAIN-CONTAINING FAMILY PROTEIN"/>
    <property type="match status" value="1"/>
</dbReference>
<keyword evidence="7" id="KW-1185">Reference proteome</keyword>
<proteinExistence type="predicted"/>
<dbReference type="Gene3D" id="3.10.590.10">
    <property type="entry name" value="ph1033 like domains"/>
    <property type="match status" value="1"/>
</dbReference>
<name>A0AAN8K785_PATCE</name>
<dbReference type="GO" id="GO:0005737">
    <property type="term" value="C:cytoplasm"/>
    <property type="evidence" value="ECO:0007669"/>
    <property type="project" value="UniProtKB-SubCell"/>
</dbReference>
<dbReference type="InterPro" id="IPR045168">
    <property type="entry name" value="YTH_prot"/>
</dbReference>
<organism evidence="6 7">
    <name type="scientific">Patella caerulea</name>
    <name type="common">Rayed Mediterranean limpet</name>
    <dbReference type="NCBI Taxonomy" id="87958"/>
    <lineage>
        <taxon>Eukaryota</taxon>
        <taxon>Metazoa</taxon>
        <taxon>Spiralia</taxon>
        <taxon>Lophotrochozoa</taxon>
        <taxon>Mollusca</taxon>
        <taxon>Gastropoda</taxon>
        <taxon>Patellogastropoda</taxon>
        <taxon>Patelloidea</taxon>
        <taxon>Patellidae</taxon>
        <taxon>Patella</taxon>
    </lineage>
</organism>
<evidence type="ECO:0000256" key="1">
    <source>
        <dbReference type="ARBA" id="ARBA00004496"/>
    </source>
</evidence>
<dbReference type="AlphaFoldDB" id="A0AAN8K785"/>
<feature type="compositionally biased region" description="Low complexity" evidence="4">
    <location>
        <begin position="270"/>
        <end position="298"/>
    </location>
</feature>
<comment type="caution">
    <text evidence="6">The sequence shown here is derived from an EMBL/GenBank/DDBJ whole genome shotgun (WGS) entry which is preliminary data.</text>
</comment>
<dbReference type="GO" id="GO:1990247">
    <property type="term" value="F:N6-methyladenosine-containing RNA reader activity"/>
    <property type="evidence" value="ECO:0007669"/>
    <property type="project" value="TreeGrafter"/>
</dbReference>
<dbReference type="FunFam" id="3.10.590.10:FF:000001">
    <property type="entry name" value="YTH domain family 1, isoform CRA_a"/>
    <property type="match status" value="1"/>
</dbReference>
<accession>A0AAN8K785</accession>
<feature type="region of interest" description="Disordered" evidence="4">
    <location>
        <begin position="442"/>
        <end position="461"/>
    </location>
</feature>
<feature type="compositionally biased region" description="Basic and acidic residues" evidence="4">
    <location>
        <begin position="516"/>
        <end position="528"/>
    </location>
</feature>